<dbReference type="RefSeq" id="XP_037218044.1">
    <property type="nucleotide sequence ID" value="XM_037364802.1"/>
</dbReference>
<evidence type="ECO:0000313" key="3">
    <source>
        <dbReference type="Proteomes" id="UP000636479"/>
    </source>
</evidence>
<keyword evidence="1" id="KW-0472">Membrane</keyword>
<feature type="transmembrane region" description="Helical" evidence="1">
    <location>
        <begin position="90"/>
        <end position="112"/>
    </location>
</feature>
<evidence type="ECO:0000256" key="1">
    <source>
        <dbReference type="SAM" id="Phobius"/>
    </source>
</evidence>
<protein>
    <submittedName>
        <fullName evidence="2">F-box domain-containing protein</fullName>
    </submittedName>
</protein>
<dbReference type="AlphaFoldDB" id="A0A8H6SFN9"/>
<gene>
    <name evidence="2" type="ORF">MIND_00812800</name>
</gene>
<organism evidence="2 3">
    <name type="scientific">Mycena indigotica</name>
    <dbReference type="NCBI Taxonomy" id="2126181"/>
    <lineage>
        <taxon>Eukaryota</taxon>
        <taxon>Fungi</taxon>
        <taxon>Dikarya</taxon>
        <taxon>Basidiomycota</taxon>
        <taxon>Agaricomycotina</taxon>
        <taxon>Agaricomycetes</taxon>
        <taxon>Agaricomycetidae</taxon>
        <taxon>Agaricales</taxon>
        <taxon>Marasmiineae</taxon>
        <taxon>Mycenaceae</taxon>
        <taxon>Mycena</taxon>
    </lineage>
</organism>
<dbReference type="Proteomes" id="UP000636479">
    <property type="component" value="Unassembled WGS sequence"/>
</dbReference>
<comment type="caution">
    <text evidence="2">The sequence shown here is derived from an EMBL/GenBank/DDBJ whole genome shotgun (WGS) entry which is preliminary data.</text>
</comment>
<feature type="transmembrane region" description="Helical" evidence="1">
    <location>
        <begin position="124"/>
        <end position="147"/>
    </location>
</feature>
<dbReference type="OrthoDB" id="2923697at2759"/>
<keyword evidence="3" id="KW-1185">Reference proteome</keyword>
<accession>A0A8H6SFN9</accession>
<evidence type="ECO:0000313" key="2">
    <source>
        <dbReference type="EMBL" id="KAF7298656.1"/>
    </source>
</evidence>
<reference evidence="2" key="1">
    <citation type="submission" date="2020-05" db="EMBL/GenBank/DDBJ databases">
        <title>Mycena genomes resolve the evolution of fungal bioluminescence.</title>
        <authorList>
            <person name="Tsai I.J."/>
        </authorList>
    </citation>
    <scope>NUCLEOTIDE SEQUENCE</scope>
    <source>
        <strain evidence="2">171206Taipei</strain>
    </source>
</reference>
<dbReference type="GeneID" id="59347318"/>
<sequence>MLARKKSAVQFTSIGSIPSKTETIENATTEGHIVWMPPAAAAVAAVAYVYFYAILGLGYWAEALGVPVQYLCVDRSECLLQVKTLELHEYVSAISLVIVKGLLSTVTVLVVLETFTNIKPIHQMISFTIQVTTILVKLPLVLCMYLVRWILHHCLLLCIGIVIYISQYLFEPAPNSPPFCGFDSVIPEESDPGDSGVPESQDSKYFYEDGNLFFVVRPDNVLFKIHHSRLPVDIFFATFKPPLVPDIIPVYDNVNDFRALCWAFYASQEAILDQWPGTQDARRPVDILRLVAIVRMATKYTSSSLQSWGLRCIRAHATLPSNNYFDTCPTSSLLATCNAVLDTPDNEWHSLSTTIENKWIARLTAGGLQGQLRAALDFGEARGRNRFLAEAYYQHAVRMALLAPIKARSPVLAASEVSESLTAAQDARLSKGFRELILYRDSIPPKLSNFHDPHCRRSYTVALPVFTTYDVRAALSLAMNVTAQDGCLCRRNKLSTMREAFDPVDFFLV</sequence>
<dbReference type="EMBL" id="JACAZF010000007">
    <property type="protein sequence ID" value="KAF7298656.1"/>
    <property type="molecule type" value="Genomic_DNA"/>
</dbReference>
<keyword evidence="1" id="KW-1133">Transmembrane helix</keyword>
<name>A0A8H6SFN9_9AGAR</name>
<feature type="transmembrane region" description="Helical" evidence="1">
    <location>
        <begin position="39"/>
        <end position="61"/>
    </location>
</feature>
<proteinExistence type="predicted"/>
<keyword evidence="1" id="KW-0812">Transmembrane</keyword>